<dbReference type="Gene3D" id="3.90.550.10">
    <property type="entry name" value="Spore Coat Polysaccharide Biosynthesis Protein SpsA, Chain A"/>
    <property type="match status" value="1"/>
</dbReference>
<dbReference type="EMBL" id="CP028956">
    <property type="protein sequence ID" value="AWC94178.1"/>
    <property type="molecule type" value="Genomic_DNA"/>
</dbReference>
<protein>
    <submittedName>
        <fullName evidence="1">Glycosyltransferase</fullName>
    </submittedName>
</protein>
<dbReference type="Proteomes" id="UP000244682">
    <property type="component" value="Chromosome"/>
</dbReference>
<sequence>MKNTIFVSIASYRDPELIPTIKSMIAHAENPENIFISVCWQVEEKNISAFTDIGAVEIHSESDDPDVFTLNYNGAIIRIHYVHIYEARGACWARYCAEIAYSNEDYFLQIDSHCRFIENWDKEIIDYYLQLCEVIEKPVITGYPPSYTPATKDKEEVLGSGTCRIVFNEFTDSDIPAFKPVGIKNQEHYERGSYIAGGFAFSSGNFTIDVPNDPNLFFLGEEISMSARAFTRGYNVVYPEKIFVWHYYTRKECNKIWGDLNQESVDKKLVKKGWWEWDKASKQRVRYLLGIEVSDNIDLGKYCLGNVRTLEQFEYLTGIHFREQLIVQELTKDQKPSMFSDIPESREAWLAGLYSPFRQSITIQKSELAANDDSIDYWSLGVFTEDNQLIAMQRLTTDEMAEQESGNNKESYKLEIKLKDKTHLIPKKLRLAPFFTDCGWGETVEKVW</sequence>
<accession>A0AAU8ZMN7</accession>
<dbReference type="InterPro" id="IPR029044">
    <property type="entry name" value="Nucleotide-diphossugar_trans"/>
</dbReference>
<dbReference type="PANTHER" id="PTHR34496:SF10">
    <property type="entry name" value="GLCNAC TRANSFERASE"/>
    <property type="match status" value="1"/>
</dbReference>
<organism evidence="1 2">
    <name type="scientific">Morganella morganii</name>
    <name type="common">Proteus morganii</name>
    <dbReference type="NCBI Taxonomy" id="582"/>
    <lineage>
        <taxon>Bacteria</taxon>
        <taxon>Pseudomonadati</taxon>
        <taxon>Pseudomonadota</taxon>
        <taxon>Gammaproteobacteria</taxon>
        <taxon>Enterobacterales</taxon>
        <taxon>Morganellaceae</taxon>
        <taxon>Morganella</taxon>
    </lineage>
</organism>
<dbReference type="PANTHER" id="PTHR34496">
    <property type="entry name" value="GLCNAC TRANSFERASE-RELATED"/>
    <property type="match status" value="1"/>
</dbReference>
<dbReference type="AlphaFoldDB" id="A0AAU8ZMN7"/>
<reference evidence="1 2" key="1">
    <citation type="submission" date="2018-04" db="EMBL/GenBank/DDBJ databases">
        <title>Whole genome sequencing of Morganella morganii AR_0133.</title>
        <authorList>
            <person name="Conlan S."/>
            <person name="Thomas P.J."/>
            <person name="Mullikin J."/>
            <person name="Frank K.M."/>
            <person name="Segre J.A."/>
        </authorList>
    </citation>
    <scope>NUCLEOTIDE SEQUENCE [LARGE SCALE GENOMIC DNA]</scope>
    <source>
        <strain evidence="1 2">AR_0133</strain>
    </source>
</reference>
<gene>
    <name evidence="1" type="ORF">AM380_11285</name>
</gene>
<dbReference type="Pfam" id="PF11397">
    <property type="entry name" value="GlcNAc"/>
    <property type="match status" value="1"/>
</dbReference>
<evidence type="ECO:0000313" key="1">
    <source>
        <dbReference type="EMBL" id="AWC94178.1"/>
    </source>
</evidence>
<proteinExistence type="predicted"/>
<evidence type="ECO:0000313" key="2">
    <source>
        <dbReference type="Proteomes" id="UP000244682"/>
    </source>
</evidence>
<dbReference type="SUPFAM" id="SSF53448">
    <property type="entry name" value="Nucleotide-diphospho-sugar transferases"/>
    <property type="match status" value="1"/>
</dbReference>
<name>A0AAU8ZMN7_MORMO</name>
<dbReference type="InterPro" id="IPR021067">
    <property type="entry name" value="Glycosyltransferase"/>
</dbReference>
<dbReference type="RefSeq" id="WP_108656357.1">
    <property type="nucleotide sequence ID" value="NZ_CP028956.1"/>
</dbReference>